<sequence>MSSTAQLVQEYIEVIWNQQRFDQLPRLLHPDYHDHSLPPTLPTTAAGTEAWIKATSASFTHRTTIEAQVSEGEKTMLKIRMHLTHIGEWRGIAATGRTVEAVGYRYFCLEDGKIREHWTLLDGNAIENQLTVSEHGCKMQE</sequence>
<name>A0ABS3QJS8_9BACT</name>
<dbReference type="PANTHER" id="PTHR38436">
    <property type="entry name" value="POLYKETIDE CYCLASE SNOAL-LIKE DOMAIN"/>
    <property type="match status" value="1"/>
</dbReference>
<dbReference type="InterPro" id="IPR009959">
    <property type="entry name" value="Cyclase_SnoaL-like"/>
</dbReference>
<dbReference type="Gene3D" id="3.10.450.50">
    <property type="match status" value="1"/>
</dbReference>
<dbReference type="Proteomes" id="UP000664369">
    <property type="component" value="Unassembled WGS sequence"/>
</dbReference>
<dbReference type="InterPro" id="IPR032710">
    <property type="entry name" value="NTF2-like_dom_sf"/>
</dbReference>
<dbReference type="EMBL" id="JAGETZ010000009">
    <property type="protein sequence ID" value="MBO2010945.1"/>
    <property type="molecule type" value="Genomic_DNA"/>
</dbReference>
<evidence type="ECO:0000313" key="2">
    <source>
        <dbReference type="Proteomes" id="UP000664369"/>
    </source>
</evidence>
<dbReference type="PANTHER" id="PTHR38436:SF1">
    <property type="entry name" value="ESTER CYCLASE"/>
    <property type="match status" value="1"/>
</dbReference>
<evidence type="ECO:0000313" key="1">
    <source>
        <dbReference type="EMBL" id="MBO2010945.1"/>
    </source>
</evidence>
<protein>
    <submittedName>
        <fullName evidence="1">Ester cyclase</fullName>
    </submittedName>
</protein>
<reference evidence="1 2" key="1">
    <citation type="submission" date="2021-03" db="EMBL/GenBank/DDBJ databases">
        <authorList>
            <person name="Kim M.K."/>
        </authorList>
    </citation>
    <scope>NUCLEOTIDE SEQUENCE [LARGE SCALE GENOMIC DNA]</scope>
    <source>
        <strain evidence="1 2">BT442</strain>
    </source>
</reference>
<keyword evidence="2" id="KW-1185">Reference proteome</keyword>
<organism evidence="1 2">
    <name type="scientific">Hymenobacter negativus</name>
    <dbReference type="NCBI Taxonomy" id="2795026"/>
    <lineage>
        <taxon>Bacteria</taxon>
        <taxon>Pseudomonadati</taxon>
        <taxon>Bacteroidota</taxon>
        <taxon>Cytophagia</taxon>
        <taxon>Cytophagales</taxon>
        <taxon>Hymenobacteraceae</taxon>
        <taxon>Hymenobacter</taxon>
    </lineage>
</organism>
<accession>A0ABS3QJS8</accession>
<gene>
    <name evidence="1" type="ORF">J4E00_17930</name>
</gene>
<dbReference type="Pfam" id="PF07366">
    <property type="entry name" value="SnoaL"/>
    <property type="match status" value="1"/>
</dbReference>
<dbReference type="RefSeq" id="WP_208176642.1">
    <property type="nucleotide sequence ID" value="NZ_JAGETZ010000009.1"/>
</dbReference>
<comment type="caution">
    <text evidence="1">The sequence shown here is derived from an EMBL/GenBank/DDBJ whole genome shotgun (WGS) entry which is preliminary data.</text>
</comment>
<dbReference type="SUPFAM" id="SSF54427">
    <property type="entry name" value="NTF2-like"/>
    <property type="match status" value="1"/>
</dbReference>
<proteinExistence type="predicted"/>